<evidence type="ECO:0000256" key="1">
    <source>
        <dbReference type="ARBA" id="ARBA00000077"/>
    </source>
</evidence>
<dbReference type="Gene3D" id="3.30.420.10">
    <property type="entry name" value="Ribonuclease H-like superfamily/Ribonuclease H"/>
    <property type="match status" value="1"/>
</dbReference>
<evidence type="ECO:0000256" key="2">
    <source>
        <dbReference type="ARBA" id="ARBA00001946"/>
    </source>
</evidence>
<dbReference type="EMBL" id="OMKW01000001">
    <property type="protein sequence ID" value="SPF28498.1"/>
    <property type="molecule type" value="Genomic_DNA"/>
</dbReference>
<comment type="cofactor">
    <cofactor evidence="14 15">
        <name>Mn(2+)</name>
        <dbReference type="ChEBI" id="CHEBI:29035"/>
    </cofactor>
    <cofactor evidence="14 15">
        <name>Mg(2+)</name>
        <dbReference type="ChEBI" id="CHEBI:18420"/>
    </cofactor>
    <text evidence="14 15">Manganese or magnesium. Binds 1 divalent metal ion per monomer in the absence of substrate. May bind a second metal ion after substrate binding.</text>
</comment>
<evidence type="ECO:0000256" key="9">
    <source>
        <dbReference type="ARBA" id="ARBA00022722"/>
    </source>
</evidence>
<dbReference type="InterPro" id="IPR036397">
    <property type="entry name" value="RNaseH_sf"/>
</dbReference>
<evidence type="ECO:0000256" key="10">
    <source>
        <dbReference type="ARBA" id="ARBA00022723"/>
    </source>
</evidence>
<feature type="binding site" evidence="14 15">
    <location>
        <position position="113"/>
    </location>
    <ligand>
        <name>a divalent metal cation</name>
        <dbReference type="ChEBI" id="CHEBI:60240"/>
    </ligand>
</feature>
<reference evidence="18 19" key="1">
    <citation type="submission" date="2018-03" db="EMBL/GenBank/DDBJ databases">
        <authorList>
            <person name="Keele B.F."/>
        </authorList>
    </citation>
    <scope>NUCLEOTIDE SEQUENCE [LARGE SCALE GENOMIC DNA]</scope>
    <source>
        <strain evidence="18 19">CeCT 8812</strain>
    </source>
</reference>
<comment type="catalytic activity">
    <reaction evidence="1 14 15 16">
        <text>Endonucleolytic cleavage to 5'-phosphomonoester.</text>
        <dbReference type="EC" id="3.1.26.4"/>
    </reaction>
</comment>
<dbReference type="SUPFAM" id="SSF53098">
    <property type="entry name" value="Ribonuclease H-like"/>
    <property type="match status" value="1"/>
</dbReference>
<dbReference type="GO" id="GO:0005737">
    <property type="term" value="C:cytoplasm"/>
    <property type="evidence" value="ECO:0007669"/>
    <property type="project" value="UniProtKB-SubCell"/>
</dbReference>
<keyword evidence="19" id="KW-1185">Reference proteome</keyword>
<dbReference type="InterPro" id="IPR022898">
    <property type="entry name" value="RNase_HII"/>
</dbReference>
<evidence type="ECO:0000259" key="17">
    <source>
        <dbReference type="PROSITE" id="PS51975"/>
    </source>
</evidence>
<feature type="binding site" evidence="14 15">
    <location>
        <position position="24"/>
    </location>
    <ligand>
        <name>a divalent metal cation</name>
        <dbReference type="ChEBI" id="CHEBI:60240"/>
    </ligand>
</feature>
<dbReference type="GO" id="GO:0004523">
    <property type="term" value="F:RNA-DNA hybrid ribonuclease activity"/>
    <property type="evidence" value="ECO:0007669"/>
    <property type="project" value="UniProtKB-UniRule"/>
</dbReference>
<dbReference type="PANTHER" id="PTHR10954">
    <property type="entry name" value="RIBONUCLEASE H2 SUBUNIT A"/>
    <property type="match status" value="1"/>
</dbReference>
<keyword evidence="11 14" id="KW-0255">Endonuclease</keyword>
<evidence type="ECO:0000313" key="19">
    <source>
        <dbReference type="Proteomes" id="UP000244932"/>
    </source>
</evidence>
<evidence type="ECO:0000256" key="11">
    <source>
        <dbReference type="ARBA" id="ARBA00022759"/>
    </source>
</evidence>
<evidence type="ECO:0000256" key="3">
    <source>
        <dbReference type="ARBA" id="ARBA00004065"/>
    </source>
</evidence>
<dbReference type="NCBIfam" id="NF000595">
    <property type="entry name" value="PRK00015.1-3"/>
    <property type="match status" value="1"/>
</dbReference>
<dbReference type="InterPro" id="IPR012337">
    <property type="entry name" value="RNaseH-like_sf"/>
</dbReference>
<dbReference type="RefSeq" id="WP_108781192.1">
    <property type="nucleotide sequence ID" value="NZ_OMKW01000001.1"/>
</dbReference>
<dbReference type="PANTHER" id="PTHR10954:SF18">
    <property type="entry name" value="RIBONUCLEASE HII"/>
    <property type="match status" value="1"/>
</dbReference>
<evidence type="ECO:0000256" key="7">
    <source>
        <dbReference type="ARBA" id="ARBA00019179"/>
    </source>
</evidence>
<evidence type="ECO:0000256" key="13">
    <source>
        <dbReference type="ARBA" id="ARBA00023211"/>
    </source>
</evidence>
<protein>
    <recommendedName>
        <fullName evidence="7 14">Ribonuclease HII</fullName>
        <shortName evidence="14">RNase HII</shortName>
        <ecNumber evidence="6 14">3.1.26.4</ecNumber>
    </recommendedName>
</protein>
<keyword evidence="10 14" id="KW-0479">Metal-binding</keyword>
<evidence type="ECO:0000256" key="15">
    <source>
        <dbReference type="PROSITE-ProRule" id="PRU01319"/>
    </source>
</evidence>
<comment type="subcellular location">
    <subcellularLocation>
        <location evidence="4 14">Cytoplasm</location>
    </subcellularLocation>
</comment>
<dbReference type="Proteomes" id="UP000244932">
    <property type="component" value="Unassembled WGS sequence"/>
</dbReference>
<evidence type="ECO:0000256" key="4">
    <source>
        <dbReference type="ARBA" id="ARBA00004496"/>
    </source>
</evidence>
<accession>A0A2R8A8Z0</accession>
<evidence type="ECO:0000256" key="12">
    <source>
        <dbReference type="ARBA" id="ARBA00022801"/>
    </source>
</evidence>
<evidence type="ECO:0000256" key="16">
    <source>
        <dbReference type="RuleBase" id="RU003515"/>
    </source>
</evidence>
<keyword evidence="9 14" id="KW-0540">Nuclease</keyword>
<evidence type="ECO:0000313" key="18">
    <source>
        <dbReference type="EMBL" id="SPF28498.1"/>
    </source>
</evidence>
<dbReference type="GO" id="GO:0006298">
    <property type="term" value="P:mismatch repair"/>
    <property type="evidence" value="ECO:0007669"/>
    <property type="project" value="TreeGrafter"/>
</dbReference>
<dbReference type="PROSITE" id="PS51975">
    <property type="entry name" value="RNASE_H_2"/>
    <property type="match status" value="1"/>
</dbReference>
<evidence type="ECO:0000256" key="14">
    <source>
        <dbReference type="HAMAP-Rule" id="MF_00052"/>
    </source>
</evidence>
<dbReference type="OrthoDB" id="9803420at2"/>
<gene>
    <name evidence="14 18" type="primary">rnhB</name>
    <name evidence="18" type="ORF">POI8812_00799</name>
</gene>
<dbReference type="AlphaFoldDB" id="A0A2R8A8Z0"/>
<dbReference type="InterPro" id="IPR001352">
    <property type="entry name" value="RNase_HII/HIII"/>
</dbReference>
<comment type="cofactor">
    <cofactor evidence="2">
        <name>Mg(2+)</name>
        <dbReference type="ChEBI" id="CHEBI:18420"/>
    </cofactor>
</comment>
<sequence length="208" mass="22329">MQNAPDPAFDARYAHHGPVCGVDEVGRGPWAGPIITAAVILGPDAPSGLNDSKKLSAKRREALYDEILSTCHVGIGEGTLREIEELNVLQASLLAMAKAVKALPEHPAFALIDGNKTPRNLPCASATVVKGDSLSPSIAAASIVAKVTRDRMMVALAQQFPGYGWETNMGYGTKAHQDGLRRYGVTPHHRKTFAPIHKILVQENYLTD</sequence>
<proteinExistence type="inferred from homology"/>
<dbReference type="Pfam" id="PF01351">
    <property type="entry name" value="RNase_HII"/>
    <property type="match status" value="1"/>
</dbReference>
<feature type="binding site" evidence="14 15">
    <location>
        <position position="23"/>
    </location>
    <ligand>
        <name>a divalent metal cation</name>
        <dbReference type="ChEBI" id="CHEBI:60240"/>
    </ligand>
</feature>
<keyword evidence="13 14" id="KW-0464">Manganese</keyword>
<name>A0A2R8A8Z0_9RHOB</name>
<dbReference type="GO" id="GO:0003723">
    <property type="term" value="F:RNA binding"/>
    <property type="evidence" value="ECO:0007669"/>
    <property type="project" value="UniProtKB-UniRule"/>
</dbReference>
<keyword evidence="8 14" id="KW-0963">Cytoplasm</keyword>
<dbReference type="InterPro" id="IPR024567">
    <property type="entry name" value="RNase_HII/HIII_dom"/>
</dbReference>
<dbReference type="HAMAP" id="MF_00052_B">
    <property type="entry name" value="RNase_HII_B"/>
    <property type="match status" value="1"/>
</dbReference>
<dbReference type="GO" id="GO:0030145">
    <property type="term" value="F:manganese ion binding"/>
    <property type="evidence" value="ECO:0007669"/>
    <property type="project" value="UniProtKB-UniRule"/>
</dbReference>
<organism evidence="18 19">
    <name type="scientific">Pontivivens insulae</name>
    <dbReference type="NCBI Taxonomy" id="1639689"/>
    <lineage>
        <taxon>Bacteria</taxon>
        <taxon>Pseudomonadati</taxon>
        <taxon>Pseudomonadota</taxon>
        <taxon>Alphaproteobacteria</taxon>
        <taxon>Rhodobacterales</taxon>
        <taxon>Paracoccaceae</taxon>
        <taxon>Pontivivens</taxon>
    </lineage>
</organism>
<comment type="function">
    <text evidence="3 14 16">Endonuclease that specifically degrades the RNA of RNA-DNA hybrids.</text>
</comment>
<evidence type="ECO:0000256" key="5">
    <source>
        <dbReference type="ARBA" id="ARBA00007383"/>
    </source>
</evidence>
<dbReference type="CDD" id="cd07182">
    <property type="entry name" value="RNase_HII_bacteria_HII_like"/>
    <property type="match status" value="1"/>
</dbReference>
<dbReference type="GO" id="GO:0043137">
    <property type="term" value="P:DNA replication, removal of RNA primer"/>
    <property type="evidence" value="ECO:0007669"/>
    <property type="project" value="TreeGrafter"/>
</dbReference>
<evidence type="ECO:0000256" key="6">
    <source>
        <dbReference type="ARBA" id="ARBA00012180"/>
    </source>
</evidence>
<dbReference type="EC" id="3.1.26.4" evidence="6 14"/>
<evidence type="ECO:0000256" key="8">
    <source>
        <dbReference type="ARBA" id="ARBA00022490"/>
    </source>
</evidence>
<keyword evidence="12 14" id="KW-0378">Hydrolase</keyword>
<dbReference type="GO" id="GO:0032299">
    <property type="term" value="C:ribonuclease H2 complex"/>
    <property type="evidence" value="ECO:0007669"/>
    <property type="project" value="TreeGrafter"/>
</dbReference>
<feature type="domain" description="RNase H type-2" evidence="17">
    <location>
        <begin position="17"/>
        <end position="205"/>
    </location>
</feature>
<comment type="similarity">
    <text evidence="5 14 16">Belongs to the RNase HII family.</text>
</comment>